<dbReference type="GO" id="GO:0016020">
    <property type="term" value="C:membrane"/>
    <property type="evidence" value="ECO:0007669"/>
    <property type="project" value="UniProtKB-SubCell"/>
</dbReference>
<dbReference type="GO" id="GO:0005506">
    <property type="term" value="F:iron ion binding"/>
    <property type="evidence" value="ECO:0007669"/>
    <property type="project" value="InterPro"/>
</dbReference>
<dbReference type="OrthoDB" id="2789670at2759"/>
<comment type="subcellular location">
    <subcellularLocation>
        <location evidence="2">Membrane</location>
    </subcellularLocation>
</comment>
<dbReference type="InterPro" id="IPR050364">
    <property type="entry name" value="Cytochrome_P450_fung"/>
</dbReference>
<comment type="similarity">
    <text evidence="4 14">Belongs to the cytochrome P450 family.</text>
</comment>
<dbReference type="PRINTS" id="PR00385">
    <property type="entry name" value="P450"/>
</dbReference>
<keyword evidence="12 15" id="KW-0472">Membrane</keyword>
<feature type="binding site" description="axial binding residue" evidence="13">
    <location>
        <position position="450"/>
    </location>
    <ligand>
        <name>heme</name>
        <dbReference type="ChEBI" id="CHEBI:30413"/>
    </ligand>
    <ligandPart>
        <name>Fe</name>
        <dbReference type="ChEBI" id="CHEBI:18248"/>
    </ligandPart>
</feature>
<dbReference type="InterPro" id="IPR001128">
    <property type="entry name" value="Cyt_P450"/>
</dbReference>
<evidence type="ECO:0000256" key="14">
    <source>
        <dbReference type="RuleBase" id="RU000461"/>
    </source>
</evidence>
<keyword evidence="7 13" id="KW-0479">Metal-binding</keyword>
<dbReference type="InterPro" id="IPR017972">
    <property type="entry name" value="Cyt_P450_CS"/>
</dbReference>
<keyword evidence="6 15" id="KW-0812">Transmembrane</keyword>
<evidence type="ECO:0000256" key="2">
    <source>
        <dbReference type="ARBA" id="ARBA00004370"/>
    </source>
</evidence>
<evidence type="ECO:0000256" key="11">
    <source>
        <dbReference type="ARBA" id="ARBA00023033"/>
    </source>
</evidence>
<organism evidence="16 17">
    <name type="scientific">Obba rivulosa</name>
    <dbReference type="NCBI Taxonomy" id="1052685"/>
    <lineage>
        <taxon>Eukaryota</taxon>
        <taxon>Fungi</taxon>
        <taxon>Dikarya</taxon>
        <taxon>Basidiomycota</taxon>
        <taxon>Agaricomycotina</taxon>
        <taxon>Agaricomycetes</taxon>
        <taxon>Polyporales</taxon>
        <taxon>Gelatoporiaceae</taxon>
        <taxon>Obba</taxon>
    </lineage>
</organism>
<evidence type="ECO:0000256" key="15">
    <source>
        <dbReference type="SAM" id="Phobius"/>
    </source>
</evidence>
<evidence type="ECO:0000256" key="3">
    <source>
        <dbReference type="ARBA" id="ARBA00005179"/>
    </source>
</evidence>
<dbReference type="PANTHER" id="PTHR46300">
    <property type="entry name" value="P450, PUTATIVE (EUROFUNG)-RELATED-RELATED"/>
    <property type="match status" value="1"/>
</dbReference>
<keyword evidence="11 14" id="KW-0503">Monooxygenase</keyword>
<feature type="transmembrane region" description="Helical" evidence="15">
    <location>
        <begin position="6"/>
        <end position="27"/>
    </location>
</feature>
<evidence type="ECO:0000256" key="1">
    <source>
        <dbReference type="ARBA" id="ARBA00001971"/>
    </source>
</evidence>
<evidence type="ECO:0000256" key="13">
    <source>
        <dbReference type="PIRSR" id="PIRSR602401-1"/>
    </source>
</evidence>
<evidence type="ECO:0000256" key="8">
    <source>
        <dbReference type="ARBA" id="ARBA00022989"/>
    </source>
</evidence>
<sequence length="517" mass="57735">MASSSPLVSVSELVVVCAVCAFAYTFLKRTQTRYASLPPGPPGHWLFGNNITGPYLPRIYEKLCQEYGPVFTVRQGRDVTVVIGRYEAAVEIMGGKSADLADRPRAVAAGEIMSGGYRLLLSSGKDLVRRLRTTMHALTQPRVAATYEPMQMRNAKRYILDVLENPANQLEHARRYAASFIMEVTFGKTTPTSYSDPEVQAIQQLVINLGTALLPGKYLVNSYPILRHIPAFVSKLKRMHVEEKTLYQKQLDIVEEKMAKGEAQPSFGTYLLENRAKLGLSDGQLLYLAGSMFAAGSDTASRPISHLKMPKPLILQTAAALGFVSIAAACYPEAQARVQAQLDEVIGRQRLPTFADRKMLPEVEAFFLEVLRWRPISVLGFAHKATKDVIWRDYVIPAGTTVLGCHWAISRDPDVFPEPEVFNPQRWLDEQGRIKTDTRFQSFGFGRRTCPGQHIAERSLFINCALLLWAFSISQDPSKPIDTYAMVDSIIAHPLPFAANYQRRISNLEELIASHQD</sequence>
<accession>A0A8E2DHS4</accession>
<dbReference type="GO" id="GO:0016705">
    <property type="term" value="F:oxidoreductase activity, acting on paired donors, with incorporation or reduction of molecular oxygen"/>
    <property type="evidence" value="ECO:0007669"/>
    <property type="project" value="InterPro"/>
</dbReference>
<evidence type="ECO:0000256" key="7">
    <source>
        <dbReference type="ARBA" id="ARBA00022723"/>
    </source>
</evidence>
<dbReference type="GO" id="GO:0020037">
    <property type="term" value="F:heme binding"/>
    <property type="evidence" value="ECO:0007669"/>
    <property type="project" value="InterPro"/>
</dbReference>
<name>A0A8E2DHS4_9APHY</name>
<dbReference type="CDD" id="cd11065">
    <property type="entry name" value="CYP64-like"/>
    <property type="match status" value="1"/>
</dbReference>
<dbReference type="PRINTS" id="PR00463">
    <property type="entry name" value="EP450I"/>
</dbReference>
<dbReference type="InterPro" id="IPR036396">
    <property type="entry name" value="Cyt_P450_sf"/>
</dbReference>
<reference evidence="16 17" key="1">
    <citation type="submission" date="2016-07" db="EMBL/GenBank/DDBJ databases">
        <title>Draft genome of the white-rot fungus Obba rivulosa 3A-2.</title>
        <authorList>
            <consortium name="DOE Joint Genome Institute"/>
            <person name="Miettinen O."/>
            <person name="Riley R."/>
            <person name="Acob R."/>
            <person name="Barry K."/>
            <person name="Cullen D."/>
            <person name="De Vries R."/>
            <person name="Hainaut M."/>
            <person name="Hatakka A."/>
            <person name="Henrissat B."/>
            <person name="Hilden K."/>
            <person name="Kuo R."/>
            <person name="Labutti K."/>
            <person name="Lipzen A."/>
            <person name="Makela M.R."/>
            <person name="Sandor L."/>
            <person name="Spatafora J.W."/>
            <person name="Grigoriev I.V."/>
            <person name="Hibbett D.S."/>
        </authorList>
    </citation>
    <scope>NUCLEOTIDE SEQUENCE [LARGE SCALE GENOMIC DNA]</scope>
    <source>
        <strain evidence="16 17">3A-2</strain>
    </source>
</reference>
<keyword evidence="9 14" id="KW-0560">Oxidoreductase</keyword>
<dbReference type="AlphaFoldDB" id="A0A8E2DHS4"/>
<comment type="cofactor">
    <cofactor evidence="1 13">
        <name>heme</name>
        <dbReference type="ChEBI" id="CHEBI:30413"/>
    </cofactor>
</comment>
<evidence type="ECO:0000256" key="10">
    <source>
        <dbReference type="ARBA" id="ARBA00023004"/>
    </source>
</evidence>
<gene>
    <name evidence="16" type="ORF">OBBRIDRAFT_761798</name>
</gene>
<evidence type="ECO:0000256" key="6">
    <source>
        <dbReference type="ARBA" id="ARBA00022692"/>
    </source>
</evidence>
<dbReference type="Gene3D" id="1.10.630.10">
    <property type="entry name" value="Cytochrome P450"/>
    <property type="match status" value="1"/>
</dbReference>
<comment type="pathway">
    <text evidence="3">Secondary metabolite biosynthesis.</text>
</comment>
<keyword evidence="5 13" id="KW-0349">Heme</keyword>
<evidence type="ECO:0000256" key="5">
    <source>
        <dbReference type="ARBA" id="ARBA00022617"/>
    </source>
</evidence>
<keyword evidence="10 13" id="KW-0408">Iron</keyword>
<protein>
    <submittedName>
        <fullName evidence="16">Cytochrome P450</fullName>
    </submittedName>
</protein>
<evidence type="ECO:0000256" key="9">
    <source>
        <dbReference type="ARBA" id="ARBA00023002"/>
    </source>
</evidence>
<dbReference type="InterPro" id="IPR002401">
    <property type="entry name" value="Cyt_P450_E_grp-I"/>
</dbReference>
<dbReference type="EMBL" id="KV722542">
    <property type="protein sequence ID" value="OCH86139.1"/>
    <property type="molecule type" value="Genomic_DNA"/>
</dbReference>
<evidence type="ECO:0000313" key="16">
    <source>
        <dbReference type="EMBL" id="OCH86139.1"/>
    </source>
</evidence>
<evidence type="ECO:0000313" key="17">
    <source>
        <dbReference type="Proteomes" id="UP000250043"/>
    </source>
</evidence>
<dbReference type="Pfam" id="PF00067">
    <property type="entry name" value="p450"/>
    <property type="match status" value="2"/>
</dbReference>
<proteinExistence type="inferred from homology"/>
<dbReference type="Proteomes" id="UP000250043">
    <property type="component" value="Unassembled WGS sequence"/>
</dbReference>
<dbReference type="GO" id="GO:0004497">
    <property type="term" value="F:monooxygenase activity"/>
    <property type="evidence" value="ECO:0007669"/>
    <property type="project" value="UniProtKB-KW"/>
</dbReference>
<evidence type="ECO:0000256" key="12">
    <source>
        <dbReference type="ARBA" id="ARBA00023136"/>
    </source>
</evidence>
<keyword evidence="8 15" id="KW-1133">Transmembrane helix</keyword>
<evidence type="ECO:0000256" key="4">
    <source>
        <dbReference type="ARBA" id="ARBA00010617"/>
    </source>
</evidence>
<dbReference type="PROSITE" id="PS00086">
    <property type="entry name" value="CYTOCHROME_P450"/>
    <property type="match status" value="1"/>
</dbReference>
<keyword evidence="17" id="KW-1185">Reference proteome</keyword>
<dbReference type="PANTHER" id="PTHR46300:SF1">
    <property type="entry name" value="P450, PUTATIVE (EUROFUNG)-RELATED"/>
    <property type="match status" value="1"/>
</dbReference>
<dbReference type="SUPFAM" id="SSF48264">
    <property type="entry name" value="Cytochrome P450"/>
    <property type="match status" value="1"/>
</dbReference>